<dbReference type="EMBL" id="LJIJ01000827">
    <property type="protein sequence ID" value="ODM94308.1"/>
    <property type="molecule type" value="Genomic_DNA"/>
</dbReference>
<dbReference type="Pfam" id="PF00079">
    <property type="entry name" value="Serpin"/>
    <property type="match status" value="1"/>
</dbReference>
<gene>
    <name evidence="5" type="ORF">Ocin01_12372</name>
</gene>
<dbReference type="OrthoDB" id="10527961at2759"/>
<dbReference type="GO" id="GO:0005615">
    <property type="term" value="C:extracellular space"/>
    <property type="evidence" value="ECO:0007669"/>
    <property type="project" value="InterPro"/>
</dbReference>
<keyword evidence="2" id="KW-0646">Protease inhibitor</keyword>
<name>A0A1D2MMX2_ORCCI</name>
<accession>A0A1D2MMX2</accession>
<dbReference type="InterPro" id="IPR042178">
    <property type="entry name" value="Serpin_sf_1"/>
</dbReference>
<protein>
    <submittedName>
        <fullName evidence="5">Antichymotrypsin-2</fullName>
    </submittedName>
</protein>
<dbReference type="InterPro" id="IPR042185">
    <property type="entry name" value="Serpin_sf_2"/>
</dbReference>
<dbReference type="Proteomes" id="UP000094527">
    <property type="component" value="Unassembled WGS sequence"/>
</dbReference>
<comment type="similarity">
    <text evidence="1">Belongs to the serpin family.</text>
</comment>
<dbReference type="PANTHER" id="PTHR11461">
    <property type="entry name" value="SERINE PROTEASE INHIBITOR, SERPIN"/>
    <property type="match status" value="1"/>
</dbReference>
<sequence>MIFDHNSTVLFKVLQTIMKTLIRSRVAVLFLLLVAQVSLVISAHDESTEYLDHFREFANDLISKTKDTTEATETKPGVHLFNPFGIGILLAHINEQVWNVSTVGIPEALHAQKKSVAKEYTQLLRQFRRRQFRISNTVYSRFANLTRPMAFDQFLTHIINLDFTNQTAEFFDSFNSFIDSGTKGYLNNEIVPKQLWRKIFENSTMGSYLNTLYYKGAWEQPWSQIGDRPFNFDSLVPYLETRGEFKVVETANITAVVLNIQGPAKQVIFFKSASFLDTPRLHEEFLKVQANESLWSMQNLTIQIPAINATNMARHHLGLAHMGINETFCRVNITDPQEFYYTQQPITQGNHFEISATHLEVASASGTLVNYQSDDANINDLEFAEDYYDDDYDVLETEPELDDIEEHVNSRHIKNQDRQRIRRATPTKTLGGCGRPSETEASKLTSTQNQIRTITKQGKSSKMLVFDTPFSWIFRDEEIGEVFYGHVSSLCQYNKANNAIFISPTHAWLHDVFKVAFWKCIA</sequence>
<comment type="caution">
    <text evidence="5">The sequence shown here is derived from an EMBL/GenBank/DDBJ whole genome shotgun (WGS) entry which is preliminary data.</text>
</comment>
<evidence type="ECO:0000256" key="1">
    <source>
        <dbReference type="ARBA" id="ARBA00009500"/>
    </source>
</evidence>
<evidence type="ECO:0000256" key="2">
    <source>
        <dbReference type="ARBA" id="ARBA00022690"/>
    </source>
</evidence>
<organism evidence="5 6">
    <name type="scientific">Orchesella cincta</name>
    <name type="common">Springtail</name>
    <name type="synonym">Podura cincta</name>
    <dbReference type="NCBI Taxonomy" id="48709"/>
    <lineage>
        <taxon>Eukaryota</taxon>
        <taxon>Metazoa</taxon>
        <taxon>Ecdysozoa</taxon>
        <taxon>Arthropoda</taxon>
        <taxon>Hexapoda</taxon>
        <taxon>Collembola</taxon>
        <taxon>Entomobryomorpha</taxon>
        <taxon>Entomobryoidea</taxon>
        <taxon>Orchesellidae</taxon>
        <taxon>Orchesellinae</taxon>
        <taxon>Orchesella</taxon>
    </lineage>
</organism>
<keyword evidence="3" id="KW-0722">Serine protease inhibitor</keyword>
<feature type="domain" description="Serpin" evidence="4">
    <location>
        <begin position="57"/>
        <end position="330"/>
    </location>
</feature>
<evidence type="ECO:0000313" key="6">
    <source>
        <dbReference type="Proteomes" id="UP000094527"/>
    </source>
</evidence>
<dbReference type="InterPro" id="IPR023796">
    <property type="entry name" value="Serpin_dom"/>
</dbReference>
<dbReference type="PANTHER" id="PTHR11461:SF211">
    <property type="entry name" value="GH10112P-RELATED"/>
    <property type="match status" value="1"/>
</dbReference>
<reference evidence="5 6" key="1">
    <citation type="journal article" date="2016" name="Genome Biol. Evol.">
        <title>Gene Family Evolution Reflects Adaptation to Soil Environmental Stressors in the Genome of the Collembolan Orchesella cincta.</title>
        <authorList>
            <person name="Faddeeva-Vakhrusheva A."/>
            <person name="Derks M.F."/>
            <person name="Anvar S.Y."/>
            <person name="Agamennone V."/>
            <person name="Suring W."/>
            <person name="Smit S."/>
            <person name="van Straalen N.M."/>
            <person name="Roelofs D."/>
        </authorList>
    </citation>
    <scope>NUCLEOTIDE SEQUENCE [LARGE SCALE GENOMIC DNA]</scope>
    <source>
        <tissue evidence="5">Mixed pool</tissue>
    </source>
</reference>
<dbReference type="AlphaFoldDB" id="A0A1D2MMX2"/>
<dbReference type="Gene3D" id="2.30.39.10">
    <property type="entry name" value="Alpha-1-antitrypsin, domain 1"/>
    <property type="match status" value="1"/>
</dbReference>
<dbReference type="Gene3D" id="3.30.497.10">
    <property type="entry name" value="Antithrombin, subunit I, domain 2"/>
    <property type="match status" value="1"/>
</dbReference>
<keyword evidence="6" id="KW-1185">Reference proteome</keyword>
<dbReference type="InterPro" id="IPR000215">
    <property type="entry name" value="Serpin_fam"/>
</dbReference>
<dbReference type="SUPFAM" id="SSF56574">
    <property type="entry name" value="Serpins"/>
    <property type="match status" value="1"/>
</dbReference>
<evidence type="ECO:0000313" key="5">
    <source>
        <dbReference type="EMBL" id="ODM94308.1"/>
    </source>
</evidence>
<dbReference type="InterPro" id="IPR036186">
    <property type="entry name" value="Serpin_sf"/>
</dbReference>
<dbReference type="GO" id="GO:0004867">
    <property type="term" value="F:serine-type endopeptidase inhibitor activity"/>
    <property type="evidence" value="ECO:0007669"/>
    <property type="project" value="UniProtKB-KW"/>
</dbReference>
<proteinExistence type="inferred from homology"/>
<evidence type="ECO:0000256" key="3">
    <source>
        <dbReference type="ARBA" id="ARBA00022900"/>
    </source>
</evidence>
<evidence type="ECO:0000259" key="4">
    <source>
        <dbReference type="Pfam" id="PF00079"/>
    </source>
</evidence>